<evidence type="ECO:0000259" key="2">
    <source>
        <dbReference type="Pfam" id="PF18741"/>
    </source>
</evidence>
<keyword evidence="3" id="KW-0540">Nuclease</keyword>
<evidence type="ECO:0000313" key="4">
    <source>
        <dbReference type="Proteomes" id="UP001589833"/>
    </source>
</evidence>
<name>A0ABV6NFZ8_9BACI</name>
<reference evidence="3 4" key="1">
    <citation type="submission" date="2024-09" db="EMBL/GenBank/DDBJ databases">
        <authorList>
            <person name="Sun Q."/>
            <person name="Mori K."/>
        </authorList>
    </citation>
    <scope>NUCLEOTIDE SEQUENCE [LARGE SCALE GENOMIC DNA]</scope>
    <source>
        <strain evidence="3 4">NCAIM B.02301</strain>
    </source>
</reference>
<proteinExistence type="predicted"/>
<dbReference type="EMBL" id="JBHLTR010000016">
    <property type="protein sequence ID" value="MFC0559700.1"/>
    <property type="molecule type" value="Genomic_DNA"/>
</dbReference>
<keyword evidence="3" id="KW-0255">Endonuclease</keyword>
<feature type="region of interest" description="Disordered" evidence="1">
    <location>
        <begin position="71"/>
        <end position="97"/>
    </location>
</feature>
<organism evidence="3 4">
    <name type="scientific">Halalkalibacter alkalisediminis</name>
    <dbReference type="NCBI Taxonomy" id="935616"/>
    <lineage>
        <taxon>Bacteria</taxon>
        <taxon>Bacillati</taxon>
        <taxon>Bacillota</taxon>
        <taxon>Bacilli</taxon>
        <taxon>Bacillales</taxon>
        <taxon>Bacillaceae</taxon>
        <taxon>Halalkalibacter</taxon>
    </lineage>
</organism>
<comment type="caution">
    <text evidence="3">The sequence shown here is derived from an EMBL/GenBank/DDBJ whole genome shotgun (WGS) entry which is preliminary data.</text>
</comment>
<sequence length="97" mass="11023">MTETILVLLLLFPIALGLKRIQENKQFEPVDTIDNEYYKCESPIESPCGKYRIDLALMGAKLVIECDGKASHSSPAQKAHDRRKNAFLRKNGWKEST</sequence>
<accession>A0ABV6NFZ8</accession>
<keyword evidence="4" id="KW-1185">Reference proteome</keyword>
<dbReference type="Proteomes" id="UP001589833">
    <property type="component" value="Unassembled WGS sequence"/>
</dbReference>
<dbReference type="SUPFAM" id="SSF52980">
    <property type="entry name" value="Restriction endonuclease-like"/>
    <property type="match status" value="1"/>
</dbReference>
<gene>
    <name evidence="3" type="ORF">ACFFH4_11645</name>
</gene>
<dbReference type="Gene3D" id="3.40.960.10">
    <property type="entry name" value="VSR Endonuclease"/>
    <property type="match status" value="1"/>
</dbReference>
<feature type="domain" description="Restriction endonuclease type II-like" evidence="2">
    <location>
        <begin position="33"/>
        <end position="94"/>
    </location>
</feature>
<dbReference type="RefSeq" id="WP_273845683.1">
    <property type="nucleotide sequence ID" value="NZ_JAQQWT010000014.1"/>
</dbReference>
<evidence type="ECO:0000256" key="1">
    <source>
        <dbReference type="SAM" id="MobiDB-lite"/>
    </source>
</evidence>
<evidence type="ECO:0000313" key="3">
    <source>
        <dbReference type="EMBL" id="MFC0559700.1"/>
    </source>
</evidence>
<keyword evidence="3" id="KW-0378">Hydrolase</keyword>
<dbReference type="InterPro" id="IPR049468">
    <property type="entry name" value="Restrct_endonuc-II-like_dom"/>
</dbReference>
<dbReference type="Pfam" id="PF18741">
    <property type="entry name" value="MTES_1575"/>
    <property type="match status" value="1"/>
</dbReference>
<dbReference type="GO" id="GO:0004519">
    <property type="term" value="F:endonuclease activity"/>
    <property type="evidence" value="ECO:0007669"/>
    <property type="project" value="UniProtKB-KW"/>
</dbReference>
<protein>
    <submittedName>
        <fullName evidence="3">Endonuclease domain-containing protein</fullName>
    </submittedName>
</protein>
<dbReference type="InterPro" id="IPR011335">
    <property type="entry name" value="Restrct_endonuc-II-like"/>
</dbReference>